<dbReference type="PROSITE" id="PS50082">
    <property type="entry name" value="WD_REPEATS_2"/>
    <property type="match status" value="1"/>
</dbReference>
<organism evidence="11 12">
    <name type="scientific">Ancylostoma duodenale</name>
    <dbReference type="NCBI Taxonomy" id="51022"/>
    <lineage>
        <taxon>Eukaryota</taxon>
        <taxon>Metazoa</taxon>
        <taxon>Ecdysozoa</taxon>
        <taxon>Nematoda</taxon>
        <taxon>Chromadorea</taxon>
        <taxon>Rhabditida</taxon>
        <taxon>Rhabditina</taxon>
        <taxon>Rhabditomorpha</taxon>
        <taxon>Strongyloidea</taxon>
        <taxon>Ancylostomatidae</taxon>
        <taxon>Ancylostomatinae</taxon>
        <taxon>Ancylostoma</taxon>
    </lineage>
</organism>
<dbReference type="InterPro" id="IPR001680">
    <property type="entry name" value="WD40_rpt"/>
</dbReference>
<gene>
    <name evidence="11" type="ORF">ANCDUO_04122</name>
</gene>
<evidence type="ECO:0000256" key="4">
    <source>
        <dbReference type="ARBA" id="ARBA00022574"/>
    </source>
</evidence>
<keyword evidence="12" id="KW-1185">Reference proteome</keyword>
<accession>A0A0C2DRZ9</accession>
<dbReference type="PROSITE" id="PS50294">
    <property type="entry name" value="WD_REPEATS_REGION"/>
    <property type="match status" value="1"/>
</dbReference>
<evidence type="ECO:0000256" key="9">
    <source>
        <dbReference type="ARBA" id="ARBA00041789"/>
    </source>
</evidence>
<feature type="repeat" description="WD" evidence="10">
    <location>
        <begin position="53"/>
        <end position="94"/>
    </location>
</feature>
<evidence type="ECO:0000256" key="5">
    <source>
        <dbReference type="ARBA" id="ARBA00022737"/>
    </source>
</evidence>
<proteinExistence type="inferred from homology"/>
<dbReference type="AlphaFoldDB" id="A0A0C2DRZ9"/>
<evidence type="ECO:0000256" key="6">
    <source>
        <dbReference type="ARBA" id="ARBA00023203"/>
    </source>
</evidence>
<comment type="similarity">
    <text evidence="2">Belongs to the WD repeat ARPC1 family.</text>
</comment>
<sequence length="414" mass="46194">MRDVPVQHWNMGIGPITCHAWNKDRTQVAVSASSNEIHIFAWRNGDWVNTATLAEHDLPVTGLDWAPNTNRIVSCSRDKNAFVWTFEADKGTWKPELVLVRFQRAATCVKWSPAENKFAVGSGSKLVSVCYYERENDWWVAKQIRKPIRSTVNCIDWHPNNVLLAVGACDFRARVFSAWVKEVDEKPSPNPWGSKMPFGQLMAEFPISGWVHHVAFSPSGCRLAFVAHDSSISFVDANQDNTVAHTLRTTCLPFTSAEWVTENSIVAAGHDCSPVLYTIADGNLKEVCKLDIPSEQRTSSVNSALQMFRNIDRNAASEQVNVQLKTLHQNMITQILPHSGNKNNVIKFTTCGTDGLIALWDLKFLIVKQTLGRQILPHSGNKNNVIKFTTCGTDGLIALWDLKGKIRVGGVIEQ</sequence>
<dbReference type="Proteomes" id="UP000054047">
    <property type="component" value="Unassembled WGS sequence"/>
</dbReference>
<keyword evidence="7" id="KW-0206">Cytoskeleton</keyword>
<dbReference type="PANTHER" id="PTHR10709:SF2">
    <property type="entry name" value="ACTIN-RELATED PROTEIN 2_3 COMPLEX SUBUNIT"/>
    <property type="match status" value="1"/>
</dbReference>
<name>A0A0C2DRZ9_9BILA</name>
<dbReference type="GO" id="GO:0034314">
    <property type="term" value="P:Arp2/3 complex-mediated actin nucleation"/>
    <property type="evidence" value="ECO:0007669"/>
    <property type="project" value="InterPro"/>
</dbReference>
<evidence type="ECO:0000256" key="2">
    <source>
        <dbReference type="ARBA" id="ARBA00006260"/>
    </source>
</evidence>
<dbReference type="Pfam" id="PF00400">
    <property type="entry name" value="WD40"/>
    <property type="match status" value="2"/>
</dbReference>
<dbReference type="EMBL" id="KN727495">
    <property type="protein sequence ID" value="KIH65552.1"/>
    <property type="molecule type" value="Genomic_DNA"/>
</dbReference>
<keyword evidence="5" id="KW-0677">Repeat</keyword>
<protein>
    <recommendedName>
        <fullName evidence="8">Arp2/3 complex 41 kDa subunit</fullName>
    </recommendedName>
    <alternativeName>
        <fullName evidence="9">p41-ARC</fullName>
    </alternativeName>
</protein>
<dbReference type="FunFam" id="2.130.10.10:FF:001023">
    <property type="entry name" value="Actin-related protein 2/3 complex subunit"/>
    <property type="match status" value="1"/>
</dbReference>
<reference evidence="11 12" key="1">
    <citation type="submission" date="2013-12" db="EMBL/GenBank/DDBJ databases">
        <title>Draft genome of the parsitic nematode Ancylostoma duodenale.</title>
        <authorList>
            <person name="Mitreva M."/>
        </authorList>
    </citation>
    <scope>NUCLEOTIDE SEQUENCE [LARGE SCALE GENOMIC DNA]</scope>
    <source>
        <strain evidence="11 12">Zhejiang</strain>
    </source>
</reference>
<evidence type="ECO:0000256" key="10">
    <source>
        <dbReference type="PROSITE-ProRule" id="PRU00221"/>
    </source>
</evidence>
<dbReference type="Gene3D" id="2.130.10.10">
    <property type="entry name" value="YVTN repeat-like/Quinoprotein amine dehydrogenase"/>
    <property type="match status" value="1"/>
</dbReference>
<evidence type="ECO:0000256" key="1">
    <source>
        <dbReference type="ARBA" id="ARBA00004245"/>
    </source>
</evidence>
<evidence type="ECO:0000256" key="7">
    <source>
        <dbReference type="ARBA" id="ARBA00023212"/>
    </source>
</evidence>
<dbReference type="GO" id="GO:0005885">
    <property type="term" value="C:Arp2/3 protein complex"/>
    <property type="evidence" value="ECO:0007669"/>
    <property type="project" value="InterPro"/>
</dbReference>
<keyword evidence="3" id="KW-0963">Cytoplasm</keyword>
<evidence type="ECO:0000313" key="11">
    <source>
        <dbReference type="EMBL" id="KIH65552.1"/>
    </source>
</evidence>
<dbReference type="SUPFAM" id="SSF50978">
    <property type="entry name" value="WD40 repeat-like"/>
    <property type="match status" value="1"/>
</dbReference>
<dbReference type="OrthoDB" id="406844at2759"/>
<evidence type="ECO:0000256" key="3">
    <source>
        <dbReference type="ARBA" id="ARBA00022490"/>
    </source>
</evidence>
<evidence type="ECO:0000313" key="12">
    <source>
        <dbReference type="Proteomes" id="UP000054047"/>
    </source>
</evidence>
<keyword evidence="6" id="KW-0009">Actin-binding</keyword>
<keyword evidence="4 10" id="KW-0853">WD repeat</keyword>
<dbReference type="PIRSF" id="PIRSF038093">
    <property type="entry name" value="ARP2/3_su1"/>
    <property type="match status" value="1"/>
</dbReference>
<dbReference type="SMART" id="SM00320">
    <property type="entry name" value="WD40"/>
    <property type="match status" value="7"/>
</dbReference>
<dbReference type="InterPro" id="IPR015943">
    <property type="entry name" value="WD40/YVTN_repeat-like_dom_sf"/>
</dbReference>
<evidence type="ECO:0000256" key="8">
    <source>
        <dbReference type="ARBA" id="ARBA00041244"/>
    </source>
</evidence>
<dbReference type="InterPro" id="IPR017383">
    <property type="entry name" value="ARPC1"/>
</dbReference>
<comment type="subcellular location">
    <subcellularLocation>
        <location evidence="1">Cytoplasm</location>
        <location evidence="1">Cytoskeleton</location>
    </subcellularLocation>
</comment>
<dbReference type="GO" id="GO:0051015">
    <property type="term" value="F:actin filament binding"/>
    <property type="evidence" value="ECO:0007669"/>
    <property type="project" value="TreeGrafter"/>
</dbReference>
<dbReference type="InterPro" id="IPR036322">
    <property type="entry name" value="WD40_repeat_dom_sf"/>
</dbReference>
<dbReference type="PANTHER" id="PTHR10709">
    <property type="entry name" value="ACTIN-RELATED PROTEIN 2/3 COMPLEX SUBUNIT 1"/>
    <property type="match status" value="1"/>
</dbReference>